<protein>
    <submittedName>
        <fullName evidence="1">Uncharacterized protein</fullName>
    </submittedName>
</protein>
<dbReference type="AlphaFoldDB" id="A0ABD2QBU2"/>
<comment type="caution">
    <text evidence="1">The sequence shown here is derived from an EMBL/GenBank/DDBJ whole genome shotgun (WGS) entry which is preliminary data.</text>
</comment>
<accession>A0ABD2QBU2</accession>
<keyword evidence="2" id="KW-1185">Reference proteome</keyword>
<evidence type="ECO:0000313" key="1">
    <source>
        <dbReference type="EMBL" id="KAL3316994.1"/>
    </source>
</evidence>
<dbReference type="Proteomes" id="UP001626550">
    <property type="component" value="Unassembled WGS sequence"/>
</dbReference>
<evidence type="ECO:0000313" key="2">
    <source>
        <dbReference type="Proteomes" id="UP001626550"/>
    </source>
</evidence>
<organism evidence="1 2">
    <name type="scientific">Cichlidogyrus casuarinus</name>
    <dbReference type="NCBI Taxonomy" id="1844966"/>
    <lineage>
        <taxon>Eukaryota</taxon>
        <taxon>Metazoa</taxon>
        <taxon>Spiralia</taxon>
        <taxon>Lophotrochozoa</taxon>
        <taxon>Platyhelminthes</taxon>
        <taxon>Monogenea</taxon>
        <taxon>Monopisthocotylea</taxon>
        <taxon>Dactylogyridea</taxon>
        <taxon>Ancyrocephalidae</taxon>
        <taxon>Cichlidogyrus</taxon>
    </lineage>
</organism>
<reference evidence="1 2" key="1">
    <citation type="submission" date="2024-11" db="EMBL/GenBank/DDBJ databases">
        <title>Adaptive evolution of stress response genes in parasites aligns with host niche diversity.</title>
        <authorList>
            <person name="Hahn C."/>
            <person name="Resl P."/>
        </authorList>
    </citation>
    <scope>NUCLEOTIDE SEQUENCE [LARGE SCALE GENOMIC DNA]</scope>
    <source>
        <strain evidence="1">EGGRZ-B1_66</strain>
        <tissue evidence="1">Body</tissue>
    </source>
</reference>
<name>A0ABD2QBU2_9PLAT</name>
<proteinExistence type="predicted"/>
<dbReference type="EMBL" id="JBJKFK010000449">
    <property type="protein sequence ID" value="KAL3316994.1"/>
    <property type="molecule type" value="Genomic_DNA"/>
</dbReference>
<gene>
    <name evidence="1" type="ORF">Ciccas_004351</name>
</gene>
<sequence>MLALLTVNAIHTQQPIDVNFTFAVFVTAFALYDYPSRPMQLQQLIDHNNFSSNETVFNTTKILYHTTKLTAAIQRSHDALQAIAADLHNFIKKCDPTLYRALYAEGAAIVDENQNVIEVDFPVAKITALIKDSFLGHLRFHIVLFLWDQLVVHGFTNHIFIKTLLTLIYIFLPRLVEDHPSRVFEQLTHEIYTKDFINAWRLVPEPPLDEASAKVLHSLHLQNRLLLPQVSTEPSPVQVEEEATLPIRAIGVKNLGMVLTTLMCSEFERMPMRIEATYYVNEVAIHHFSIPSTDIISLGYGVLNDYQTDEHFQLNELAYGFEITTQDEIVLPATQIAEKQVTNKNSIQVFLFLRLYADCPLASGDTEDEASEESANEEENEALAPSLATFNIGWTCIQCVEVRYNKRNEIRLMPKREQRTANLIPSQPDVTKPVTDLYRIVIDAYQSRQINECYAHIRSAKLLKRHFGMFPIITEKSHLCFQLFSVRAKKPPKDVPFPFRVIGEEFKQLGQPFQVGNRIKEAEDEQERRVIEELNRVTTPMQWDLFREMSVPFADNSYWVPFKRPHSSELALELSTTSDTICIYVDQLRFMPDIGTIYKVTGRILNSGIDEWLDDIELLPDLNLQPLNRSKSRARVSNKETCFDYIRSPTFNAGKRIILNWYKDKILTPSSVLLLRVYTLTKDTLELRVLGNCFIDLFTKHGHLKQGGHQKRLYSTLPISMPFESISESSLDDAPFLSACSILVRLLPYTQEPIPAPSYSSCCYQSAGSELTDFEKDLITTYKQKPGSDNYRRIMKDIAIRKLSHKKWISKRVPPIILQPRELRLAYRIEYGIRIRLQFCGPLILGKDEYPFVVVRFLRGSQTRLASVNSYYRYGTDDNLLFLEPASPLQALDKPLWRHYWQGIKPYYDPNGALMIQVFSVPLDWVQDKLIICEKGYGLFHPLDAALRKRQYRNSYSQKLSKRHLVSWSLMKPFADGFVRDGIHDLSMFHSDYNSSFVKRFQERGEAVLFTRKAKYHAQSLLRIQLENDRFVEELGSHNRQTVPEWQGERHEIPRPNNLDQIVEDFETVVTESQGRNLRSYIRKLVSRASNKWPPPQLDQENQAEDWKPLEDAFLTQLRDILTIQIVGFIF</sequence>